<dbReference type="SUPFAM" id="SSF57850">
    <property type="entry name" value="RING/U-box"/>
    <property type="match status" value="1"/>
</dbReference>
<evidence type="ECO:0000313" key="8">
    <source>
        <dbReference type="EMBL" id="KJB80184.1"/>
    </source>
</evidence>
<protein>
    <recommendedName>
        <fullName evidence="2">RING-type E3 ubiquitin transferase</fullName>
        <ecNumber evidence="2">2.3.2.27</ecNumber>
    </recommendedName>
</protein>
<evidence type="ECO:0000256" key="3">
    <source>
        <dbReference type="ARBA" id="ARBA00022723"/>
    </source>
</evidence>
<feature type="domain" description="RING-type" evidence="7">
    <location>
        <begin position="143"/>
        <end position="184"/>
    </location>
</feature>
<keyword evidence="3" id="KW-0479">Metal-binding</keyword>
<dbReference type="PANTHER" id="PTHR15710:SF59">
    <property type="entry name" value="E3 UBIQUITIN-PROTEIN LIGASE SDIR1-LIKE"/>
    <property type="match status" value="1"/>
</dbReference>
<evidence type="ECO:0000256" key="1">
    <source>
        <dbReference type="ARBA" id="ARBA00000900"/>
    </source>
</evidence>
<evidence type="ECO:0000256" key="2">
    <source>
        <dbReference type="ARBA" id="ARBA00012483"/>
    </source>
</evidence>
<accession>A0A0D2VCE8</accession>
<reference evidence="8 9" key="1">
    <citation type="journal article" date="2012" name="Nature">
        <title>Repeated polyploidization of Gossypium genomes and the evolution of spinnable cotton fibres.</title>
        <authorList>
            <person name="Paterson A.H."/>
            <person name="Wendel J.F."/>
            <person name="Gundlach H."/>
            <person name="Guo H."/>
            <person name="Jenkins J."/>
            <person name="Jin D."/>
            <person name="Llewellyn D."/>
            <person name="Showmaker K.C."/>
            <person name="Shu S."/>
            <person name="Udall J."/>
            <person name="Yoo M.J."/>
            <person name="Byers R."/>
            <person name="Chen W."/>
            <person name="Doron-Faigenboim A."/>
            <person name="Duke M.V."/>
            <person name="Gong L."/>
            <person name="Grimwood J."/>
            <person name="Grover C."/>
            <person name="Grupp K."/>
            <person name="Hu G."/>
            <person name="Lee T.H."/>
            <person name="Li J."/>
            <person name="Lin L."/>
            <person name="Liu T."/>
            <person name="Marler B.S."/>
            <person name="Page J.T."/>
            <person name="Roberts A.W."/>
            <person name="Romanel E."/>
            <person name="Sanders W.S."/>
            <person name="Szadkowski E."/>
            <person name="Tan X."/>
            <person name="Tang H."/>
            <person name="Xu C."/>
            <person name="Wang J."/>
            <person name="Wang Z."/>
            <person name="Zhang D."/>
            <person name="Zhang L."/>
            <person name="Ashrafi H."/>
            <person name="Bedon F."/>
            <person name="Bowers J.E."/>
            <person name="Brubaker C.L."/>
            <person name="Chee P.W."/>
            <person name="Das S."/>
            <person name="Gingle A.R."/>
            <person name="Haigler C.H."/>
            <person name="Harker D."/>
            <person name="Hoffmann L.V."/>
            <person name="Hovav R."/>
            <person name="Jones D.C."/>
            <person name="Lemke C."/>
            <person name="Mansoor S."/>
            <person name="ur Rahman M."/>
            <person name="Rainville L.N."/>
            <person name="Rambani A."/>
            <person name="Reddy U.K."/>
            <person name="Rong J.K."/>
            <person name="Saranga Y."/>
            <person name="Scheffler B.E."/>
            <person name="Scheffler J.A."/>
            <person name="Stelly D.M."/>
            <person name="Triplett B.A."/>
            <person name="Van Deynze A."/>
            <person name="Vaslin M.F."/>
            <person name="Waghmare V.N."/>
            <person name="Walford S.A."/>
            <person name="Wright R.J."/>
            <person name="Zaki E.A."/>
            <person name="Zhang T."/>
            <person name="Dennis E.S."/>
            <person name="Mayer K.F."/>
            <person name="Peterson D.G."/>
            <person name="Rokhsar D.S."/>
            <person name="Wang X."/>
            <person name="Schmutz J."/>
        </authorList>
    </citation>
    <scope>NUCLEOTIDE SEQUENCE [LARGE SCALE GENOMIC DNA]</scope>
</reference>
<keyword evidence="5" id="KW-0862">Zinc</keyword>
<dbReference type="Gramene" id="KJB80184">
    <property type="protein sequence ID" value="KJB80184"/>
    <property type="gene ID" value="B456_013G085200"/>
</dbReference>
<evidence type="ECO:0000256" key="6">
    <source>
        <dbReference type="PROSITE-ProRule" id="PRU00175"/>
    </source>
</evidence>
<dbReference type="SMART" id="SM00184">
    <property type="entry name" value="RING"/>
    <property type="match status" value="1"/>
</dbReference>
<dbReference type="Proteomes" id="UP000032304">
    <property type="component" value="Chromosome 13"/>
</dbReference>
<dbReference type="GO" id="GO:0061630">
    <property type="term" value="F:ubiquitin protein ligase activity"/>
    <property type="evidence" value="ECO:0007669"/>
    <property type="project" value="UniProtKB-EC"/>
</dbReference>
<sequence length="190" mass="21951">MASLPCKNSIVNQRVKLILSVVVIYIRHDCQADTYSTTNSLHLRETFVFNLNIQQNESQVNDIIGPTFTRLRINTDSIDYRRISVWVHRSGTNCDVLPLRLKIQASVAEHYHDDEILMRTALAESASEFESRNYGMTKIKKVCIACLEQLKVGAEAYRMPCSHIFHGDCIEKWLKQNHYCPICRFEMPTN</sequence>
<dbReference type="EC" id="2.3.2.27" evidence="2"/>
<dbReference type="Gene3D" id="3.30.40.10">
    <property type="entry name" value="Zinc/RING finger domain, C3HC4 (zinc finger)"/>
    <property type="match status" value="1"/>
</dbReference>
<evidence type="ECO:0000256" key="5">
    <source>
        <dbReference type="ARBA" id="ARBA00022833"/>
    </source>
</evidence>
<organism evidence="8 9">
    <name type="scientific">Gossypium raimondii</name>
    <name type="common">Peruvian cotton</name>
    <name type="synonym">Gossypium klotzschianum subsp. raimondii</name>
    <dbReference type="NCBI Taxonomy" id="29730"/>
    <lineage>
        <taxon>Eukaryota</taxon>
        <taxon>Viridiplantae</taxon>
        <taxon>Streptophyta</taxon>
        <taxon>Embryophyta</taxon>
        <taxon>Tracheophyta</taxon>
        <taxon>Spermatophyta</taxon>
        <taxon>Magnoliopsida</taxon>
        <taxon>eudicotyledons</taxon>
        <taxon>Gunneridae</taxon>
        <taxon>Pentapetalae</taxon>
        <taxon>rosids</taxon>
        <taxon>malvids</taxon>
        <taxon>Malvales</taxon>
        <taxon>Malvaceae</taxon>
        <taxon>Malvoideae</taxon>
        <taxon>Gossypium</taxon>
    </lineage>
</organism>
<dbReference type="InterPro" id="IPR013083">
    <property type="entry name" value="Znf_RING/FYVE/PHD"/>
</dbReference>
<dbReference type="InterPro" id="IPR001841">
    <property type="entry name" value="Znf_RING"/>
</dbReference>
<dbReference type="EMBL" id="CM001752">
    <property type="protein sequence ID" value="KJB80184.1"/>
    <property type="molecule type" value="Genomic_DNA"/>
</dbReference>
<keyword evidence="4 6" id="KW-0863">Zinc-finger</keyword>
<evidence type="ECO:0000256" key="4">
    <source>
        <dbReference type="ARBA" id="ARBA00022771"/>
    </source>
</evidence>
<dbReference type="Pfam" id="PF13639">
    <property type="entry name" value="zf-RING_2"/>
    <property type="match status" value="1"/>
</dbReference>
<dbReference type="GO" id="GO:0008270">
    <property type="term" value="F:zinc ion binding"/>
    <property type="evidence" value="ECO:0007669"/>
    <property type="project" value="UniProtKB-KW"/>
</dbReference>
<dbReference type="PROSITE" id="PS50089">
    <property type="entry name" value="ZF_RING_2"/>
    <property type="match status" value="1"/>
</dbReference>
<dbReference type="GO" id="GO:0005737">
    <property type="term" value="C:cytoplasm"/>
    <property type="evidence" value="ECO:0007669"/>
    <property type="project" value="TreeGrafter"/>
</dbReference>
<keyword evidence="9" id="KW-1185">Reference proteome</keyword>
<gene>
    <name evidence="8" type="ORF">B456_013G085200</name>
</gene>
<dbReference type="eggNOG" id="KOG0800">
    <property type="taxonomic scope" value="Eukaryota"/>
</dbReference>
<proteinExistence type="predicted"/>
<dbReference type="OMA" id="RISVWVH"/>
<dbReference type="GO" id="GO:0016567">
    <property type="term" value="P:protein ubiquitination"/>
    <property type="evidence" value="ECO:0007669"/>
    <property type="project" value="TreeGrafter"/>
</dbReference>
<dbReference type="AlphaFoldDB" id="A0A0D2VCE8"/>
<evidence type="ECO:0000259" key="7">
    <source>
        <dbReference type="PROSITE" id="PS50089"/>
    </source>
</evidence>
<comment type="catalytic activity">
    <reaction evidence="1">
        <text>S-ubiquitinyl-[E2 ubiquitin-conjugating enzyme]-L-cysteine + [acceptor protein]-L-lysine = [E2 ubiquitin-conjugating enzyme]-L-cysteine + N(6)-ubiquitinyl-[acceptor protein]-L-lysine.</text>
        <dbReference type="EC" id="2.3.2.27"/>
    </reaction>
</comment>
<dbReference type="PANTHER" id="PTHR15710">
    <property type="entry name" value="E3 UBIQUITIN-PROTEIN LIGASE PRAJA"/>
    <property type="match status" value="1"/>
</dbReference>
<name>A0A0D2VCE8_GOSRA</name>
<evidence type="ECO:0000313" key="9">
    <source>
        <dbReference type="Proteomes" id="UP000032304"/>
    </source>
</evidence>